<evidence type="ECO:0000313" key="1">
    <source>
        <dbReference type="EMBL" id="ERI09441.1"/>
    </source>
</evidence>
<sequence>MIRVMFVSSKERDLFGTGWTYFKRHHQVQNKKYHNMGGRIVVFNIGYMIVL</sequence>
<gene>
    <name evidence="1" type="ORF">HMPREF0083_02487</name>
</gene>
<dbReference type="AlphaFoldDB" id="U1YF69"/>
<protein>
    <submittedName>
        <fullName evidence="1">Uncharacterized protein</fullName>
    </submittedName>
</protein>
<dbReference type="EMBL" id="AWSJ01000155">
    <property type="protein sequence ID" value="ERI09441.1"/>
    <property type="molecule type" value="Genomic_DNA"/>
</dbReference>
<reference evidence="1 2" key="1">
    <citation type="submission" date="2013-08" db="EMBL/GenBank/DDBJ databases">
        <authorList>
            <person name="Weinstock G."/>
            <person name="Sodergren E."/>
            <person name="Wylie T."/>
            <person name="Fulton L."/>
            <person name="Fulton R."/>
            <person name="Fronick C."/>
            <person name="O'Laughlin M."/>
            <person name="Godfrey J."/>
            <person name="Miner T."/>
            <person name="Herter B."/>
            <person name="Appelbaum E."/>
            <person name="Cordes M."/>
            <person name="Lek S."/>
            <person name="Wollam A."/>
            <person name="Pepin K.H."/>
            <person name="Palsikar V.B."/>
            <person name="Mitreva M."/>
            <person name="Wilson R.K."/>
        </authorList>
    </citation>
    <scope>NUCLEOTIDE SEQUENCE [LARGE SCALE GENOMIC DNA]</scope>
    <source>
        <strain evidence="1 2">ATCC 12856</strain>
    </source>
</reference>
<dbReference type="STRING" id="649747.HMPREF0083_02487"/>
<dbReference type="HOGENOM" id="CLU_3094974_0_0_9"/>
<proteinExistence type="predicted"/>
<name>U1YF69_ANEAE</name>
<keyword evidence="2" id="KW-1185">Reference proteome</keyword>
<accession>U1YF69</accession>
<organism evidence="1 2">
    <name type="scientific">Aneurinibacillus aneurinilyticus ATCC 12856</name>
    <dbReference type="NCBI Taxonomy" id="649747"/>
    <lineage>
        <taxon>Bacteria</taxon>
        <taxon>Bacillati</taxon>
        <taxon>Bacillota</taxon>
        <taxon>Bacilli</taxon>
        <taxon>Bacillales</taxon>
        <taxon>Paenibacillaceae</taxon>
        <taxon>Aneurinibacillus group</taxon>
        <taxon>Aneurinibacillus</taxon>
    </lineage>
</organism>
<dbReference type="Proteomes" id="UP000016511">
    <property type="component" value="Unassembled WGS sequence"/>
</dbReference>
<comment type="caution">
    <text evidence="1">The sequence shown here is derived from an EMBL/GenBank/DDBJ whole genome shotgun (WGS) entry which is preliminary data.</text>
</comment>
<evidence type="ECO:0000313" key="2">
    <source>
        <dbReference type="Proteomes" id="UP000016511"/>
    </source>
</evidence>